<accession>A0A1T4LHS8</accession>
<dbReference type="AlphaFoldDB" id="A0A1T4LHS8"/>
<dbReference type="EMBL" id="FUWO01000008">
    <property type="protein sequence ID" value="SJZ54158.1"/>
    <property type="molecule type" value="Genomic_DNA"/>
</dbReference>
<gene>
    <name evidence="2" type="ORF">SAMN02746011_01078</name>
</gene>
<name>A0A1T4LHS8_9LACT</name>
<dbReference type="Proteomes" id="UP000189941">
    <property type="component" value="Unassembled WGS sequence"/>
</dbReference>
<protein>
    <submittedName>
        <fullName evidence="2">Uncharacterized conserved protein YloU, alkaline shock protein (Asp23) family</fullName>
    </submittedName>
</protein>
<evidence type="ECO:0000313" key="2">
    <source>
        <dbReference type="EMBL" id="SJZ54158.1"/>
    </source>
</evidence>
<dbReference type="STRING" id="1121925.SAMN02746011_01078"/>
<evidence type="ECO:0000313" key="3">
    <source>
        <dbReference type="Proteomes" id="UP000189941"/>
    </source>
</evidence>
<sequence length="143" mass="15817">MTTHENTSMNTHGTPQLGEINITTSVLETIAAQATKKVAGVYVSKQSFQKVSGSFFSLEREKTGAKIKRQDNHIAVDIDIRVKYGYSVPDVAMNVQESVKEQILFMTDLVIDEVNVHVISVEAETTGSELFHLDEENGDTVDE</sequence>
<reference evidence="3" key="1">
    <citation type="submission" date="2017-02" db="EMBL/GenBank/DDBJ databases">
        <authorList>
            <person name="Varghese N."/>
            <person name="Submissions S."/>
        </authorList>
    </citation>
    <scope>NUCLEOTIDE SEQUENCE [LARGE SCALE GENOMIC DNA]</scope>
    <source>
        <strain evidence="3">DSM 15739</strain>
    </source>
</reference>
<evidence type="ECO:0000256" key="1">
    <source>
        <dbReference type="ARBA" id="ARBA00005721"/>
    </source>
</evidence>
<keyword evidence="3" id="KW-1185">Reference proteome</keyword>
<proteinExistence type="inferred from homology"/>
<organism evidence="2 3">
    <name type="scientific">Globicatella sulfidifaciens DSM 15739</name>
    <dbReference type="NCBI Taxonomy" id="1121925"/>
    <lineage>
        <taxon>Bacteria</taxon>
        <taxon>Bacillati</taxon>
        <taxon>Bacillota</taxon>
        <taxon>Bacilli</taxon>
        <taxon>Lactobacillales</taxon>
        <taxon>Aerococcaceae</taxon>
        <taxon>Globicatella</taxon>
    </lineage>
</organism>
<dbReference type="PANTHER" id="PTHR34297:SF1">
    <property type="entry name" value="ASP23_GLS24 FAMILY ENVELOPE STRESS RESPONSE PROTEIN"/>
    <property type="match status" value="1"/>
</dbReference>
<dbReference type="OrthoDB" id="9793465at2"/>
<dbReference type="PANTHER" id="PTHR34297">
    <property type="entry name" value="HYPOTHETICAL CYTOSOLIC PROTEIN-RELATED"/>
    <property type="match status" value="1"/>
</dbReference>
<dbReference type="RefSeq" id="WP_159443868.1">
    <property type="nucleotide sequence ID" value="NZ_FUWO01000008.1"/>
</dbReference>
<comment type="similarity">
    <text evidence="1">Belongs to the asp23 family.</text>
</comment>
<dbReference type="Pfam" id="PF03780">
    <property type="entry name" value="Asp23"/>
    <property type="match status" value="1"/>
</dbReference>
<dbReference type="InterPro" id="IPR005531">
    <property type="entry name" value="Asp23"/>
</dbReference>